<dbReference type="EMBL" id="SMAK01000014">
    <property type="protein sequence ID" value="TCT04929.1"/>
    <property type="molecule type" value="Genomic_DNA"/>
</dbReference>
<dbReference type="NCBIfam" id="TIGR03056">
    <property type="entry name" value="bchO_mg_che_rel"/>
    <property type="match status" value="1"/>
</dbReference>
<dbReference type="PRINTS" id="PR00412">
    <property type="entry name" value="EPOXHYDRLASE"/>
</dbReference>
<comment type="caution">
    <text evidence="2">The sequence shown here is derived from an EMBL/GenBank/DDBJ whole genome shotgun (WGS) entry which is preliminary data.</text>
</comment>
<reference evidence="2 3" key="1">
    <citation type="submission" date="2019-03" db="EMBL/GenBank/DDBJ databases">
        <title>Genomic Encyclopedia of Type Strains, Phase IV (KMG-IV): sequencing the most valuable type-strain genomes for metagenomic binning, comparative biology and taxonomic classification.</title>
        <authorList>
            <person name="Goeker M."/>
        </authorList>
    </citation>
    <scope>NUCLEOTIDE SEQUENCE [LARGE SCALE GENOMIC DNA]</scope>
    <source>
        <strain evidence="2 3">DSM 19345</strain>
    </source>
</reference>
<protein>
    <submittedName>
        <fullName evidence="2">Magnesium chelatase accessory protein</fullName>
    </submittedName>
</protein>
<accession>A0A4R3LYK7</accession>
<proteinExistence type="predicted"/>
<dbReference type="InterPro" id="IPR029058">
    <property type="entry name" value="AB_hydrolase_fold"/>
</dbReference>
<evidence type="ECO:0000313" key="3">
    <source>
        <dbReference type="Proteomes" id="UP000295678"/>
    </source>
</evidence>
<feature type="domain" description="AB hydrolase-1" evidence="1">
    <location>
        <begin position="40"/>
        <end position="274"/>
    </location>
</feature>
<gene>
    <name evidence="2" type="ORF">EDC22_11423</name>
</gene>
<dbReference type="PANTHER" id="PTHR43798">
    <property type="entry name" value="MONOACYLGLYCEROL LIPASE"/>
    <property type="match status" value="1"/>
</dbReference>
<dbReference type="PANTHER" id="PTHR43798:SF33">
    <property type="entry name" value="HYDROLASE, PUTATIVE (AFU_ORTHOLOGUE AFUA_2G14860)-RELATED"/>
    <property type="match status" value="1"/>
</dbReference>
<evidence type="ECO:0000313" key="2">
    <source>
        <dbReference type="EMBL" id="TCT04929.1"/>
    </source>
</evidence>
<keyword evidence="3" id="KW-1185">Reference proteome</keyword>
<dbReference type="RefSeq" id="WP_342635150.1">
    <property type="nucleotide sequence ID" value="NZ_SMAK01000014.1"/>
</dbReference>
<dbReference type="SUPFAM" id="SSF53474">
    <property type="entry name" value="alpha/beta-Hydrolases"/>
    <property type="match status" value="1"/>
</dbReference>
<dbReference type="InterPro" id="IPR000639">
    <property type="entry name" value="Epox_hydrolase-like"/>
</dbReference>
<organism evidence="2 3">
    <name type="scientific">Tepidamorphus gemmatus</name>
    <dbReference type="NCBI Taxonomy" id="747076"/>
    <lineage>
        <taxon>Bacteria</taxon>
        <taxon>Pseudomonadati</taxon>
        <taxon>Pseudomonadota</taxon>
        <taxon>Alphaproteobacteria</taxon>
        <taxon>Hyphomicrobiales</taxon>
        <taxon>Tepidamorphaceae</taxon>
        <taxon>Tepidamorphus</taxon>
    </lineage>
</organism>
<name>A0A4R3LYK7_9HYPH</name>
<dbReference type="Gene3D" id="3.40.50.1820">
    <property type="entry name" value="alpha/beta hydrolase"/>
    <property type="match status" value="1"/>
</dbReference>
<dbReference type="InterPro" id="IPR017497">
    <property type="entry name" value="BchO"/>
</dbReference>
<sequence>MAMTASLPAWPDWPGRDSSRIVEAGGVSWHVQQSGRGPDLLLVHGTGASTHSWRGLMPYLTERWRVTAPDLPGHGFTDPIRDGQPTLPAIAHVLTALVEQLAIRPMVAVGHSAGAAILARMAIDGGIRPALLVAINGAFLPFRGIAMRMFPQLARLLVANPLVARTLALSSSERTVNRMIRGSGSSIDEHGIDLYGRLFRDHHHVAGALEMMANWDLAPLVRDLPRLDIPTLLIVGEGDRYVDPSESRIVARLIRQCERVLLPGLGHLMHEEAPAKIADLILDRAEAAGADAAP</sequence>
<dbReference type="GO" id="GO:0016020">
    <property type="term" value="C:membrane"/>
    <property type="evidence" value="ECO:0007669"/>
    <property type="project" value="TreeGrafter"/>
</dbReference>
<dbReference type="Pfam" id="PF00561">
    <property type="entry name" value="Abhydrolase_1"/>
    <property type="match status" value="1"/>
</dbReference>
<dbReference type="Proteomes" id="UP000295678">
    <property type="component" value="Unassembled WGS sequence"/>
</dbReference>
<dbReference type="PRINTS" id="PR00111">
    <property type="entry name" value="ABHYDROLASE"/>
</dbReference>
<dbReference type="AlphaFoldDB" id="A0A4R3LYK7"/>
<dbReference type="InterPro" id="IPR000073">
    <property type="entry name" value="AB_hydrolase_1"/>
</dbReference>
<dbReference type="GO" id="GO:0003824">
    <property type="term" value="F:catalytic activity"/>
    <property type="evidence" value="ECO:0007669"/>
    <property type="project" value="InterPro"/>
</dbReference>
<dbReference type="InterPro" id="IPR050266">
    <property type="entry name" value="AB_hydrolase_sf"/>
</dbReference>
<evidence type="ECO:0000259" key="1">
    <source>
        <dbReference type="Pfam" id="PF00561"/>
    </source>
</evidence>